<comment type="caution">
    <text evidence="1">The sequence shown here is derived from an EMBL/GenBank/DDBJ whole genome shotgun (WGS) entry which is preliminary data.</text>
</comment>
<sequence length="85" mass="9780">MFYDKSRKLCMLNAPLLKIITPNFRDGISVLLRTQYVPQNPGCWLGQHPQRDLSSRHTTSTRPVRRHLAILCMAAACTWQRSLKA</sequence>
<accession>A0AAW0I4W1</accession>
<proteinExistence type="predicted"/>
<name>A0AAW0I4W1_MYOGA</name>
<dbReference type="AlphaFoldDB" id="A0AAW0I4W1"/>
<dbReference type="EMBL" id="JBBHLL010000220">
    <property type="protein sequence ID" value="KAK7809128.1"/>
    <property type="molecule type" value="Genomic_DNA"/>
</dbReference>
<dbReference type="Proteomes" id="UP001488838">
    <property type="component" value="Unassembled WGS sequence"/>
</dbReference>
<organism evidence="1 2">
    <name type="scientific">Myodes glareolus</name>
    <name type="common">Bank vole</name>
    <name type="synonym">Clethrionomys glareolus</name>
    <dbReference type="NCBI Taxonomy" id="447135"/>
    <lineage>
        <taxon>Eukaryota</taxon>
        <taxon>Metazoa</taxon>
        <taxon>Chordata</taxon>
        <taxon>Craniata</taxon>
        <taxon>Vertebrata</taxon>
        <taxon>Euteleostomi</taxon>
        <taxon>Mammalia</taxon>
        <taxon>Eutheria</taxon>
        <taxon>Euarchontoglires</taxon>
        <taxon>Glires</taxon>
        <taxon>Rodentia</taxon>
        <taxon>Myomorpha</taxon>
        <taxon>Muroidea</taxon>
        <taxon>Cricetidae</taxon>
        <taxon>Arvicolinae</taxon>
        <taxon>Myodes</taxon>
    </lineage>
</organism>
<protein>
    <submittedName>
        <fullName evidence="1">Uncharacterized protein</fullName>
    </submittedName>
</protein>
<gene>
    <name evidence="1" type="ORF">U0070_006142</name>
</gene>
<keyword evidence="2" id="KW-1185">Reference proteome</keyword>
<reference evidence="1 2" key="1">
    <citation type="journal article" date="2023" name="bioRxiv">
        <title>Conserved and derived expression patterns and positive selection on dental genes reveal complex evolutionary context of ever-growing rodent molars.</title>
        <authorList>
            <person name="Calamari Z.T."/>
            <person name="Song A."/>
            <person name="Cohen E."/>
            <person name="Akter M."/>
            <person name="Roy R.D."/>
            <person name="Hallikas O."/>
            <person name="Christensen M.M."/>
            <person name="Li P."/>
            <person name="Marangoni P."/>
            <person name="Jernvall J."/>
            <person name="Klein O.D."/>
        </authorList>
    </citation>
    <scope>NUCLEOTIDE SEQUENCE [LARGE SCALE GENOMIC DNA]</scope>
    <source>
        <strain evidence="1">V071</strain>
    </source>
</reference>
<evidence type="ECO:0000313" key="1">
    <source>
        <dbReference type="EMBL" id="KAK7809128.1"/>
    </source>
</evidence>
<evidence type="ECO:0000313" key="2">
    <source>
        <dbReference type="Proteomes" id="UP001488838"/>
    </source>
</evidence>